<evidence type="ECO:0000313" key="1">
    <source>
        <dbReference type="EMBL" id="ANM45032.1"/>
    </source>
</evidence>
<organism evidence="1 2">
    <name type="scientific">Pseudomonas phage KTN4</name>
    <dbReference type="NCBI Taxonomy" id="1862701"/>
    <lineage>
        <taxon>Viruses</taxon>
        <taxon>Duplodnaviria</taxon>
        <taxon>Heunggongvirae</taxon>
        <taxon>Uroviricota</taxon>
        <taxon>Caudoviricetes</taxon>
        <taxon>Chimalliviridae</taxon>
        <taxon>Phikzvirus</taxon>
        <taxon>Phikzvirus phiKZ</taxon>
    </lineage>
</organism>
<gene>
    <name evidence="1" type="ORF">KTN4_274</name>
</gene>
<dbReference type="Proteomes" id="UP000224336">
    <property type="component" value="Segment"/>
</dbReference>
<name>A0A192Y5M5_9CAUD</name>
<accession>A0A192Y5M5</accession>
<proteinExistence type="predicted"/>
<sequence>MQCLTHVMKLVAVLSTLLYVSNPLAASLVVDENYCNGVALIAHATAEARQRKTPILQWEENLRSLKGYGVKNKDNVLYNVLPAAIKEVHVVYSRRQSPRDAYVTSFKTCMDNNYGKAVVVK</sequence>
<protein>
    <submittedName>
        <fullName evidence="1">Uncharacterized protein</fullName>
    </submittedName>
</protein>
<evidence type="ECO:0000313" key="2">
    <source>
        <dbReference type="Proteomes" id="UP000224336"/>
    </source>
</evidence>
<dbReference type="EMBL" id="KU521356">
    <property type="protein sequence ID" value="ANM45032.1"/>
    <property type="molecule type" value="Genomic_DNA"/>
</dbReference>
<reference evidence="1 2" key="1">
    <citation type="journal article" date="2016" name="Sci. Rep.">
        <title>A proposed integrated approach for the preclinical evaluation of phage therapy in Pseudomonas infections.</title>
        <authorList>
            <person name="Danis-Wlodarczyk K."/>
            <person name="Vandenheuvel D."/>
            <person name="Jang H.B."/>
            <person name="Briers Y."/>
            <person name="Olszak T."/>
            <person name="Arabski M."/>
            <person name="Wasik S."/>
            <person name="Drabik M."/>
            <person name="Higgins G."/>
            <person name="Tyrrell J."/>
            <person name="Harvey B.J."/>
            <person name="Noben J.P."/>
            <person name="Lavigne R."/>
            <person name="Drulis-Kawa Z."/>
        </authorList>
    </citation>
    <scope>NUCLEOTIDE SEQUENCE [LARGE SCALE GENOMIC DNA]</scope>
</reference>